<feature type="compositionally biased region" description="Basic and acidic residues" evidence="1">
    <location>
        <begin position="1"/>
        <end position="10"/>
    </location>
</feature>
<proteinExistence type="predicted"/>
<gene>
    <name evidence="2" type="ORF">AK812_SmicGene20668</name>
</gene>
<dbReference type="EMBL" id="LSRX01000447">
    <property type="protein sequence ID" value="OLP97045.1"/>
    <property type="molecule type" value="Genomic_DNA"/>
</dbReference>
<dbReference type="Proteomes" id="UP000186817">
    <property type="component" value="Unassembled WGS sequence"/>
</dbReference>
<feature type="region of interest" description="Disordered" evidence="1">
    <location>
        <begin position="1"/>
        <end position="75"/>
    </location>
</feature>
<reference evidence="2 3" key="1">
    <citation type="submission" date="2016-02" db="EMBL/GenBank/DDBJ databases">
        <title>Genome analysis of coral dinoflagellate symbionts highlights evolutionary adaptations to a symbiotic lifestyle.</title>
        <authorList>
            <person name="Aranda M."/>
            <person name="Li Y."/>
            <person name="Liew Y.J."/>
            <person name="Baumgarten S."/>
            <person name="Simakov O."/>
            <person name="Wilson M."/>
            <person name="Piel J."/>
            <person name="Ashoor H."/>
            <person name="Bougouffa S."/>
            <person name="Bajic V.B."/>
            <person name="Ryu T."/>
            <person name="Ravasi T."/>
            <person name="Bayer T."/>
            <person name="Micklem G."/>
            <person name="Kim H."/>
            <person name="Bhak J."/>
            <person name="Lajeunesse T.C."/>
            <person name="Voolstra C.R."/>
        </authorList>
    </citation>
    <scope>NUCLEOTIDE SEQUENCE [LARGE SCALE GENOMIC DNA]</scope>
    <source>
        <strain evidence="2 3">CCMP2467</strain>
    </source>
</reference>
<sequence>MKKQKQRYDACDANAAGDDDDDDGDDEEDDDDGAGDCDTSSYDPPARSRSPRGHRQAIGASTEGPRPSSKQTASKSYQDYGYEANDQCMAPRSAEEAEQQRLQVADYVKNGLQGEVVLDNKAKDELLRIPPHEAISLMLKLTANDIRNPSAFVTKACREILKHVDSDPYAKQADSCMYKRRPPARKQAAYGDNAAASSALEWRSMPLDQWLRSVDHGKGFLLQYEQALQSNYDTLEQIMDLYVTTGDDGRATIDQQFFSDLSVEKVGHRRLFEKWFNENRDELL</sequence>
<protein>
    <submittedName>
        <fullName evidence="2">Uncharacterized protein</fullName>
    </submittedName>
</protein>
<name>A0A1Q9DPF1_SYMMI</name>
<comment type="caution">
    <text evidence="2">The sequence shown here is derived from an EMBL/GenBank/DDBJ whole genome shotgun (WGS) entry which is preliminary data.</text>
</comment>
<dbReference type="AlphaFoldDB" id="A0A1Q9DPF1"/>
<keyword evidence="3" id="KW-1185">Reference proteome</keyword>
<accession>A0A1Q9DPF1</accession>
<dbReference type="OrthoDB" id="426385at2759"/>
<organism evidence="2 3">
    <name type="scientific">Symbiodinium microadriaticum</name>
    <name type="common">Dinoflagellate</name>
    <name type="synonym">Zooxanthella microadriatica</name>
    <dbReference type="NCBI Taxonomy" id="2951"/>
    <lineage>
        <taxon>Eukaryota</taxon>
        <taxon>Sar</taxon>
        <taxon>Alveolata</taxon>
        <taxon>Dinophyceae</taxon>
        <taxon>Suessiales</taxon>
        <taxon>Symbiodiniaceae</taxon>
        <taxon>Symbiodinium</taxon>
    </lineage>
</organism>
<feature type="compositionally biased region" description="Acidic residues" evidence="1">
    <location>
        <begin position="17"/>
        <end position="35"/>
    </location>
</feature>
<evidence type="ECO:0000313" key="3">
    <source>
        <dbReference type="Proteomes" id="UP000186817"/>
    </source>
</evidence>
<evidence type="ECO:0000256" key="1">
    <source>
        <dbReference type="SAM" id="MobiDB-lite"/>
    </source>
</evidence>
<evidence type="ECO:0000313" key="2">
    <source>
        <dbReference type="EMBL" id="OLP97045.1"/>
    </source>
</evidence>
<dbReference type="CDD" id="cd09487">
    <property type="entry name" value="SAM_superfamily"/>
    <property type="match status" value="1"/>
</dbReference>